<sequence>MSVPRASHSQSNNGYVHIEGTATLFRLCILAYSEAPAAEIAHHLATLGWGGDNEVRVWPLCRAGGSISLISPLCGQAGGGGIQVTQSLRVRLCDLGRARVHSRLHKSNINLRHQLQLRSSLNALIQSALGYLVSSQLTSQWGTIRYVKKAWERYGRHEHARLVPYRSYAQGVQCFRRGPVLVQIRSVTYGLIGMGRDGRISASSITCWLRHRRFCVRSSLVCVSVHWLLLQRAASVTPHLTEWHSLLDSLQVCCWLRVVQGEGGELFCPDRDSSPTGILSAASHFAAPAGTDQGPGVMIRLFASHQGESRSIPGGIPPGFPHVGIVPNDAAGRRVFSGISSFSRPRIPALLHTQVASPLSADWSLNERSNGTSINERHRDGLALYNAQVNGLQWKYVPQIQQAADFVFRSPDTSLRMLHDGYWLENVQQRASTRLHCNGTPHATASNTKIVKISASKLYRCYRDSLRCRCGQRRVRITRVVPYSSRVVVAYGER</sequence>
<name>A0ABQ9H2I4_9NEOP</name>
<keyword evidence="2" id="KW-1185">Reference proteome</keyword>
<evidence type="ECO:0000313" key="1">
    <source>
        <dbReference type="EMBL" id="KAJ8878393.1"/>
    </source>
</evidence>
<protein>
    <submittedName>
        <fullName evidence="1">Uncharacterized protein</fullName>
    </submittedName>
</protein>
<comment type="caution">
    <text evidence="1">The sequence shown here is derived from an EMBL/GenBank/DDBJ whole genome shotgun (WGS) entry which is preliminary data.</text>
</comment>
<dbReference type="Proteomes" id="UP001159363">
    <property type="component" value="Chromosome 6"/>
</dbReference>
<reference evidence="1 2" key="1">
    <citation type="submission" date="2023-02" db="EMBL/GenBank/DDBJ databases">
        <title>LHISI_Scaffold_Assembly.</title>
        <authorList>
            <person name="Stuart O.P."/>
            <person name="Cleave R."/>
            <person name="Magrath M.J.L."/>
            <person name="Mikheyev A.S."/>
        </authorList>
    </citation>
    <scope>NUCLEOTIDE SEQUENCE [LARGE SCALE GENOMIC DNA]</scope>
    <source>
        <strain evidence="1">Daus_M_001</strain>
        <tissue evidence="1">Leg muscle</tissue>
    </source>
</reference>
<dbReference type="EMBL" id="JARBHB010000007">
    <property type="protein sequence ID" value="KAJ8878393.1"/>
    <property type="molecule type" value="Genomic_DNA"/>
</dbReference>
<accession>A0ABQ9H2I4</accession>
<proteinExistence type="predicted"/>
<organism evidence="1 2">
    <name type="scientific">Dryococelus australis</name>
    <dbReference type="NCBI Taxonomy" id="614101"/>
    <lineage>
        <taxon>Eukaryota</taxon>
        <taxon>Metazoa</taxon>
        <taxon>Ecdysozoa</taxon>
        <taxon>Arthropoda</taxon>
        <taxon>Hexapoda</taxon>
        <taxon>Insecta</taxon>
        <taxon>Pterygota</taxon>
        <taxon>Neoptera</taxon>
        <taxon>Polyneoptera</taxon>
        <taxon>Phasmatodea</taxon>
        <taxon>Verophasmatodea</taxon>
        <taxon>Anareolatae</taxon>
        <taxon>Phasmatidae</taxon>
        <taxon>Eurycanthinae</taxon>
        <taxon>Dryococelus</taxon>
    </lineage>
</organism>
<evidence type="ECO:0000313" key="2">
    <source>
        <dbReference type="Proteomes" id="UP001159363"/>
    </source>
</evidence>
<gene>
    <name evidence="1" type="ORF">PR048_018971</name>
</gene>